<dbReference type="EC" id="2.7.1.39" evidence="3 13"/>
<dbReference type="PIRSF" id="PIRSF000676">
    <property type="entry name" value="Homoser_kin"/>
    <property type="match status" value="1"/>
</dbReference>
<dbReference type="PANTHER" id="PTHR20861:SF1">
    <property type="entry name" value="HOMOSERINE KINASE"/>
    <property type="match status" value="1"/>
</dbReference>
<keyword evidence="7 13" id="KW-0791">Threonine biosynthesis</keyword>
<dbReference type="Proteomes" id="UP000005926">
    <property type="component" value="Unassembled WGS sequence"/>
</dbReference>
<evidence type="ECO:0000256" key="5">
    <source>
        <dbReference type="ARBA" id="ARBA00022605"/>
    </source>
</evidence>
<evidence type="ECO:0000256" key="4">
    <source>
        <dbReference type="ARBA" id="ARBA00017858"/>
    </source>
</evidence>
<comment type="caution">
    <text evidence="16">The sequence shown here is derived from an EMBL/GenBank/DDBJ whole genome shotgun (WGS) entry which is preliminary data.</text>
</comment>
<comment type="subcellular location">
    <subcellularLocation>
        <location evidence="13">Cytoplasm</location>
    </subcellularLocation>
</comment>
<dbReference type="InterPro" id="IPR014721">
    <property type="entry name" value="Ribsml_uS5_D2-typ_fold_subgr"/>
</dbReference>
<sequence>MALTIKVPATSANIGLGFDSLGIAVNLYLTLHVEEPSSEWVITHPFGEEIPTNEENLIIETALKVCPTLAPHKLVCESEIPLTRGLGSSSSAIVAGIELANVLGNLQLTNDEKVKWATLFEGHPDNVAPAILGGVVVATYDTHTKEVLTVHKNVEASIAMVAVIPNVQLSTKKSRGVLPSSLAYGEAVEASSRSNVLVAGLMVEDWKVISSIVEKDLFHETYRSTLVPWMEEVRTITKNEGLDTCGTYLSGAGPTVMTFVHKEQVDRFVKTLEKYLETTLKDCTIRVLEIDAQGVYVK</sequence>
<evidence type="ECO:0000256" key="10">
    <source>
        <dbReference type="ARBA" id="ARBA00022840"/>
    </source>
</evidence>
<dbReference type="InterPro" id="IPR036554">
    <property type="entry name" value="GHMP_kinase_C_sf"/>
</dbReference>
<protein>
    <recommendedName>
        <fullName evidence="4 13">Homoserine kinase</fullName>
        <shortName evidence="13">HK</shortName>
        <shortName evidence="13">HSK</shortName>
        <ecNumber evidence="3 13">2.7.1.39</ecNumber>
    </recommendedName>
</protein>
<reference evidence="16 17" key="1">
    <citation type="submission" date="2009-08" db="EMBL/GenBank/DDBJ databases">
        <authorList>
            <person name="Muzny D."/>
            <person name="Qin X."/>
            <person name="Deng J."/>
            <person name="Jiang H."/>
            <person name="Liu Y."/>
            <person name="Qu J."/>
            <person name="Song X.-Z."/>
            <person name="Zhang L."/>
            <person name="Thornton R."/>
            <person name="Coyle M."/>
            <person name="Francisco L."/>
            <person name="Jackson L."/>
            <person name="Javaid M."/>
            <person name="Korchina V."/>
            <person name="Kovar C."/>
            <person name="Mata R."/>
            <person name="Mathew T."/>
            <person name="Ngo R."/>
            <person name="Nguyen L."/>
            <person name="Nguyen N."/>
            <person name="Okwuonu G."/>
            <person name="Ongeri F."/>
            <person name="Pham C."/>
            <person name="Simmons D."/>
            <person name="Wilczek-Boney K."/>
            <person name="Hale W."/>
            <person name="Jakkamsetti A."/>
            <person name="Pham P."/>
            <person name="Ruth R."/>
            <person name="San Lucas F."/>
            <person name="Warren J."/>
            <person name="Zhang J."/>
            <person name="Zhao Z."/>
            <person name="Zhou C."/>
            <person name="Zhu D."/>
            <person name="Lee S."/>
            <person name="Bess C."/>
            <person name="Blankenburg K."/>
            <person name="Forbes L."/>
            <person name="Fu Q."/>
            <person name="Gubbala S."/>
            <person name="Hirani K."/>
            <person name="Jayaseelan J.C."/>
            <person name="Lara F."/>
            <person name="Munidasa M."/>
            <person name="Palculict T."/>
            <person name="Patil S."/>
            <person name="Pu L.-L."/>
            <person name="Saada N."/>
            <person name="Tang L."/>
            <person name="Weissenberger G."/>
            <person name="Zhu Y."/>
            <person name="Hemphill L."/>
            <person name="Shang Y."/>
            <person name="Youmans B."/>
            <person name="Ayvaz T."/>
            <person name="Ross M."/>
            <person name="Santibanez J."/>
            <person name="Aqrawi P."/>
            <person name="Gross S."/>
            <person name="Joshi V."/>
            <person name="Fowler G."/>
            <person name="Nazareth L."/>
            <person name="Reid J."/>
            <person name="Worley K."/>
            <person name="Petrosino J."/>
            <person name="Highlander S."/>
            <person name="Gibbs R."/>
        </authorList>
    </citation>
    <scope>NUCLEOTIDE SEQUENCE [LARGE SCALE GENOMIC DNA]</scope>
    <source>
        <strain evidence="16 17">ATCC 49175</strain>
    </source>
</reference>
<dbReference type="GeneID" id="78412977"/>
<dbReference type="InterPro" id="IPR006204">
    <property type="entry name" value="GHMP_kinase_N_dom"/>
</dbReference>
<dbReference type="InterPro" id="IPR006203">
    <property type="entry name" value="GHMP_knse_ATP-bd_CS"/>
</dbReference>
<evidence type="ECO:0000313" key="17">
    <source>
        <dbReference type="Proteomes" id="UP000005926"/>
    </source>
</evidence>
<accession>C8NFK1</accession>
<evidence type="ECO:0000256" key="8">
    <source>
        <dbReference type="ARBA" id="ARBA00022741"/>
    </source>
</evidence>
<evidence type="ECO:0000259" key="15">
    <source>
        <dbReference type="Pfam" id="PF08544"/>
    </source>
</evidence>
<evidence type="ECO:0000256" key="12">
    <source>
        <dbReference type="ARBA" id="ARBA00049954"/>
    </source>
</evidence>
<dbReference type="Gene3D" id="3.30.70.890">
    <property type="entry name" value="GHMP kinase, C-terminal domain"/>
    <property type="match status" value="1"/>
</dbReference>
<evidence type="ECO:0000256" key="6">
    <source>
        <dbReference type="ARBA" id="ARBA00022679"/>
    </source>
</evidence>
<dbReference type="InterPro" id="IPR013750">
    <property type="entry name" value="GHMP_kinase_C_dom"/>
</dbReference>
<dbReference type="SUPFAM" id="SSF54211">
    <property type="entry name" value="Ribosomal protein S5 domain 2-like"/>
    <property type="match status" value="1"/>
</dbReference>
<dbReference type="NCBIfam" id="TIGR00191">
    <property type="entry name" value="thrB"/>
    <property type="match status" value="1"/>
</dbReference>
<comment type="pathway">
    <text evidence="1 13">Amino-acid biosynthesis; L-threonine biosynthesis; L-threonine from L-aspartate: step 4/5.</text>
</comment>
<evidence type="ECO:0000256" key="9">
    <source>
        <dbReference type="ARBA" id="ARBA00022777"/>
    </source>
</evidence>
<dbReference type="InterPro" id="IPR020568">
    <property type="entry name" value="Ribosomal_Su5_D2-typ_SF"/>
</dbReference>
<evidence type="ECO:0000313" key="16">
    <source>
        <dbReference type="EMBL" id="EEW37606.1"/>
    </source>
</evidence>
<feature type="domain" description="GHMP kinase N-terminal" evidence="14">
    <location>
        <begin position="56"/>
        <end position="134"/>
    </location>
</feature>
<dbReference type="PRINTS" id="PR00958">
    <property type="entry name" value="HOMSERKINASE"/>
</dbReference>
<dbReference type="EMBL" id="ACKZ01000014">
    <property type="protein sequence ID" value="EEW37606.1"/>
    <property type="molecule type" value="Genomic_DNA"/>
</dbReference>
<proteinExistence type="inferred from homology"/>
<evidence type="ECO:0000256" key="13">
    <source>
        <dbReference type="HAMAP-Rule" id="MF_00384"/>
    </source>
</evidence>
<dbReference type="GO" id="GO:0005524">
    <property type="term" value="F:ATP binding"/>
    <property type="evidence" value="ECO:0007669"/>
    <property type="project" value="UniProtKB-UniRule"/>
</dbReference>
<dbReference type="HAMAP" id="MF_00384">
    <property type="entry name" value="Homoser_kinase"/>
    <property type="match status" value="1"/>
</dbReference>
<dbReference type="RefSeq" id="WP_005606004.1">
    <property type="nucleotide sequence ID" value="NZ_CP102283.1"/>
</dbReference>
<evidence type="ECO:0000256" key="2">
    <source>
        <dbReference type="ARBA" id="ARBA00007370"/>
    </source>
</evidence>
<keyword evidence="17" id="KW-1185">Reference proteome</keyword>
<evidence type="ECO:0000256" key="11">
    <source>
        <dbReference type="ARBA" id="ARBA00049375"/>
    </source>
</evidence>
<dbReference type="Pfam" id="PF08544">
    <property type="entry name" value="GHMP_kinases_C"/>
    <property type="match status" value="1"/>
</dbReference>
<dbReference type="STRING" id="638301.HMPREF0444_0696"/>
<evidence type="ECO:0000259" key="14">
    <source>
        <dbReference type="Pfam" id="PF00288"/>
    </source>
</evidence>
<feature type="domain" description="GHMP kinase C-terminal" evidence="15">
    <location>
        <begin position="206"/>
        <end position="276"/>
    </location>
</feature>
<dbReference type="PANTHER" id="PTHR20861">
    <property type="entry name" value="HOMOSERINE/4-DIPHOSPHOCYTIDYL-2-C-METHYL-D-ERYTHRITOL KINASE"/>
    <property type="match status" value="1"/>
</dbReference>
<keyword evidence="9 13" id="KW-0418">Kinase</keyword>
<dbReference type="Gene3D" id="3.30.230.10">
    <property type="match status" value="1"/>
</dbReference>
<evidence type="ECO:0000256" key="1">
    <source>
        <dbReference type="ARBA" id="ARBA00005015"/>
    </source>
</evidence>
<keyword evidence="10 13" id="KW-0067">ATP-binding</keyword>
<keyword evidence="13" id="KW-0963">Cytoplasm</keyword>
<dbReference type="InterPro" id="IPR000870">
    <property type="entry name" value="Homoserine_kinase"/>
</dbReference>
<organism evidence="16 17">
    <name type="scientific">Granulicatella adiacens ATCC 49175</name>
    <dbReference type="NCBI Taxonomy" id="638301"/>
    <lineage>
        <taxon>Bacteria</taxon>
        <taxon>Bacillati</taxon>
        <taxon>Bacillota</taxon>
        <taxon>Bacilli</taxon>
        <taxon>Lactobacillales</taxon>
        <taxon>Carnobacteriaceae</taxon>
        <taxon>Granulicatella</taxon>
    </lineage>
</organism>
<keyword evidence="8 13" id="KW-0547">Nucleotide-binding</keyword>
<evidence type="ECO:0000256" key="3">
    <source>
        <dbReference type="ARBA" id="ARBA00012078"/>
    </source>
</evidence>
<feature type="binding site" evidence="13">
    <location>
        <begin position="81"/>
        <end position="91"/>
    </location>
    <ligand>
        <name>ATP</name>
        <dbReference type="ChEBI" id="CHEBI:30616"/>
    </ligand>
</feature>
<dbReference type="SUPFAM" id="SSF55060">
    <property type="entry name" value="GHMP Kinase, C-terminal domain"/>
    <property type="match status" value="1"/>
</dbReference>
<dbReference type="Pfam" id="PF00288">
    <property type="entry name" value="GHMP_kinases_N"/>
    <property type="match status" value="1"/>
</dbReference>
<evidence type="ECO:0000256" key="7">
    <source>
        <dbReference type="ARBA" id="ARBA00022697"/>
    </source>
</evidence>
<keyword evidence="6 13" id="KW-0808">Transferase</keyword>
<dbReference type="GO" id="GO:0009088">
    <property type="term" value="P:threonine biosynthetic process"/>
    <property type="evidence" value="ECO:0007669"/>
    <property type="project" value="UniProtKB-UniRule"/>
</dbReference>
<keyword evidence="5 13" id="KW-0028">Amino-acid biosynthesis</keyword>
<dbReference type="eggNOG" id="COG0083">
    <property type="taxonomic scope" value="Bacteria"/>
</dbReference>
<dbReference type="GO" id="GO:0005737">
    <property type="term" value="C:cytoplasm"/>
    <property type="evidence" value="ECO:0007669"/>
    <property type="project" value="UniProtKB-SubCell"/>
</dbReference>
<dbReference type="HOGENOM" id="CLU_041243_0_0_9"/>
<dbReference type="UniPathway" id="UPA00050">
    <property type="reaction ID" value="UER00064"/>
</dbReference>
<comment type="function">
    <text evidence="12 13">Catalyzes the ATP-dependent phosphorylation of L-homoserine to L-homoserine phosphate.</text>
</comment>
<comment type="similarity">
    <text evidence="2 13">Belongs to the GHMP kinase family. Homoserine kinase subfamily.</text>
</comment>
<dbReference type="GO" id="GO:0004413">
    <property type="term" value="F:homoserine kinase activity"/>
    <property type="evidence" value="ECO:0007669"/>
    <property type="project" value="UniProtKB-UniRule"/>
</dbReference>
<comment type="catalytic activity">
    <reaction evidence="11 13">
        <text>L-homoserine + ATP = O-phospho-L-homoserine + ADP + H(+)</text>
        <dbReference type="Rhea" id="RHEA:13985"/>
        <dbReference type="ChEBI" id="CHEBI:15378"/>
        <dbReference type="ChEBI" id="CHEBI:30616"/>
        <dbReference type="ChEBI" id="CHEBI:57476"/>
        <dbReference type="ChEBI" id="CHEBI:57590"/>
        <dbReference type="ChEBI" id="CHEBI:456216"/>
        <dbReference type="EC" id="2.7.1.39"/>
    </reaction>
</comment>
<dbReference type="AlphaFoldDB" id="C8NFK1"/>
<dbReference type="PROSITE" id="PS00627">
    <property type="entry name" value="GHMP_KINASES_ATP"/>
    <property type="match status" value="1"/>
</dbReference>
<name>C8NFK1_9LACT</name>
<gene>
    <name evidence="13 16" type="primary">thrB</name>
    <name evidence="16" type="ORF">HMPREF0444_0696</name>
</gene>